<dbReference type="NCBIfam" id="TIGR00657">
    <property type="entry name" value="asp_kinases"/>
    <property type="match status" value="1"/>
</dbReference>
<dbReference type="InterPro" id="IPR036393">
    <property type="entry name" value="AceGlu_kinase-like_sf"/>
</dbReference>
<dbReference type="PROSITE" id="PS00324">
    <property type="entry name" value="ASPARTOKINASE"/>
    <property type="match status" value="1"/>
</dbReference>
<keyword evidence="10" id="KW-0457">Lysine biosynthesis</keyword>
<dbReference type="PANTHER" id="PTHR21499">
    <property type="entry name" value="ASPARTATE KINASE"/>
    <property type="match status" value="1"/>
</dbReference>
<dbReference type="InterPro" id="IPR042199">
    <property type="entry name" value="AsparK_Bifunc_asparK/hSer_DH"/>
</dbReference>
<comment type="similarity">
    <text evidence="4 13">Belongs to the aspartokinase family.</text>
</comment>
<keyword evidence="7 12" id="KW-0547">Nucleotide-binding</keyword>
<accession>A0AA34RE09</accession>
<dbReference type="InterPro" id="IPR018042">
    <property type="entry name" value="Aspartate_kinase_CS"/>
</dbReference>
<evidence type="ECO:0000259" key="15">
    <source>
        <dbReference type="Pfam" id="PF00696"/>
    </source>
</evidence>
<keyword evidence="9 12" id="KW-0067">ATP-binding</keyword>
<dbReference type="GO" id="GO:0004072">
    <property type="term" value="F:aspartate kinase activity"/>
    <property type="evidence" value="ECO:0007669"/>
    <property type="project" value="UniProtKB-EC"/>
</dbReference>
<feature type="binding site" evidence="12">
    <location>
        <begin position="210"/>
        <end position="211"/>
    </location>
    <ligand>
        <name>ATP</name>
        <dbReference type="ChEBI" id="CHEBI:30616"/>
    </ligand>
</feature>
<dbReference type="GO" id="GO:0005829">
    <property type="term" value="C:cytosol"/>
    <property type="evidence" value="ECO:0007669"/>
    <property type="project" value="TreeGrafter"/>
</dbReference>
<comment type="pathway">
    <text evidence="2 14">Amino-acid biosynthesis; L-methionine biosynthesis via de novo pathway; L-homoserine from L-aspartate: step 1/3.</text>
</comment>
<sequence>MPSVVYKFGGTSLGSAECIQKVCDIIYADEPSFVVLSAIAGVTDMLESFYASSAQERLSLLRDLQKKHEAIVRDLNVPFPVSSWISRLFPYVNQQHLSVADRANILALGEDIAVSLVKAVCRSRSLNIQSLEARDVILTDDNYSRATPDLSLMRRSWKDRQLSANTSYIIQGFIGASQAGETTILGRGGSDYTAALIAEICNASEVRIYTDVSGVYTMDPKVVENAQRIPELSFEEMQNLARFGAKVLYPPMLSPCMRAGIPIFVTSTFHSTQEGTWIYAIEREESLEPKITALSLRQNQSLCSIDFSSLDQGMDELVYKLHSLGIFPELITTQNHTCSFILDNEGSSSEKLQSLQHALSTFRVVRLHHDMALITIVGSGLSCPKVMSTMMEGLHLQVAPLFCSQSSKVLSFAVMSSCAESIIAQLHNDFVKQDI</sequence>
<evidence type="ECO:0000256" key="13">
    <source>
        <dbReference type="RuleBase" id="RU003448"/>
    </source>
</evidence>
<evidence type="ECO:0000256" key="12">
    <source>
        <dbReference type="PIRSR" id="PIRSR000726-1"/>
    </source>
</evidence>
<dbReference type="EMBL" id="CP002608">
    <property type="protein sequence ID" value="AEB42007.1"/>
    <property type="molecule type" value="Genomic_DNA"/>
</dbReference>
<evidence type="ECO:0000256" key="11">
    <source>
        <dbReference type="ARBA" id="ARBA00047872"/>
    </source>
</evidence>
<feature type="binding site" evidence="12">
    <location>
        <position position="43"/>
    </location>
    <ligand>
        <name>substrate</name>
    </ligand>
</feature>
<dbReference type="Gene3D" id="3.30.70.260">
    <property type="match status" value="2"/>
</dbReference>
<dbReference type="GO" id="GO:0009089">
    <property type="term" value="P:lysine biosynthetic process via diaminopimelate"/>
    <property type="evidence" value="ECO:0007669"/>
    <property type="project" value="InterPro"/>
</dbReference>
<evidence type="ECO:0000256" key="5">
    <source>
        <dbReference type="ARBA" id="ARBA00022605"/>
    </source>
</evidence>
<comment type="pathway">
    <text evidence="3 14">Amino-acid biosynthesis; L-threonine biosynthesis; L-threonine from L-aspartate: step 1/5.</text>
</comment>
<dbReference type="KEGG" id="cpm:G5S_1094"/>
<evidence type="ECO:0000256" key="1">
    <source>
        <dbReference type="ARBA" id="ARBA00004766"/>
    </source>
</evidence>
<feature type="domain" description="Aspartate/glutamate/uridylate kinase" evidence="15">
    <location>
        <begin position="4"/>
        <end position="267"/>
    </location>
</feature>
<dbReference type="AlphaFoldDB" id="A0AA34RE09"/>
<evidence type="ECO:0000256" key="6">
    <source>
        <dbReference type="ARBA" id="ARBA00022679"/>
    </source>
</evidence>
<dbReference type="GO" id="GO:0009090">
    <property type="term" value="P:homoserine biosynthetic process"/>
    <property type="evidence" value="ECO:0007669"/>
    <property type="project" value="TreeGrafter"/>
</dbReference>
<evidence type="ECO:0000256" key="9">
    <source>
        <dbReference type="ARBA" id="ARBA00022840"/>
    </source>
</evidence>
<organism evidence="16 17">
    <name type="scientific">Chlamydia pecorum (strain ATCC VR-628 / DSM 29919 / E58)</name>
    <name type="common">Chlamydophila pecorum</name>
    <dbReference type="NCBI Taxonomy" id="331635"/>
    <lineage>
        <taxon>Bacteria</taxon>
        <taxon>Pseudomonadati</taxon>
        <taxon>Chlamydiota</taxon>
        <taxon>Chlamydiia</taxon>
        <taxon>Chlamydiales</taxon>
        <taxon>Chlamydiaceae</taxon>
        <taxon>Chlamydia/Chlamydophila group</taxon>
        <taxon>Chlamydia</taxon>
    </lineage>
</organism>
<dbReference type="InterPro" id="IPR005260">
    <property type="entry name" value="Asp_kin_monofn"/>
</dbReference>
<reference evidence="16 17" key="1">
    <citation type="journal article" date="2011" name="J. Bacteriol.">
        <title>Genome sequence of the obligate intracellular animal pathogen Chlamydia pecorum E58.</title>
        <authorList>
            <person name="Mojica S."/>
            <person name="Huot Creasy H."/>
            <person name="Daugherty S."/>
            <person name="Read T.D."/>
            <person name="Kim T."/>
            <person name="Kaltenboeck B."/>
            <person name="Bavoil P."/>
            <person name="Myers G.S."/>
        </authorList>
    </citation>
    <scope>NUCLEOTIDE SEQUENCE [LARGE SCALE GENOMIC DNA]</scope>
    <source>
        <strain evidence="16 17">E58</strain>
    </source>
</reference>
<dbReference type="PIRSF" id="PIRSF000726">
    <property type="entry name" value="Asp_kin"/>
    <property type="match status" value="1"/>
</dbReference>
<dbReference type="Gene3D" id="3.40.1160.10">
    <property type="entry name" value="Acetylglutamate kinase-like"/>
    <property type="match status" value="1"/>
</dbReference>
<keyword evidence="6 13" id="KW-0808">Transferase</keyword>
<evidence type="ECO:0000256" key="8">
    <source>
        <dbReference type="ARBA" id="ARBA00022777"/>
    </source>
</evidence>
<dbReference type="CDD" id="cd04243">
    <property type="entry name" value="AAK_AK-HSDH-like"/>
    <property type="match status" value="1"/>
</dbReference>
<feature type="binding site" evidence="12">
    <location>
        <begin position="246"/>
        <end position="247"/>
    </location>
    <ligand>
        <name>ATP</name>
        <dbReference type="ChEBI" id="CHEBI:30616"/>
    </ligand>
</feature>
<evidence type="ECO:0000313" key="17">
    <source>
        <dbReference type="Proteomes" id="UP000008305"/>
    </source>
</evidence>
<comment type="catalytic activity">
    <reaction evidence="11 13">
        <text>L-aspartate + ATP = 4-phospho-L-aspartate + ADP</text>
        <dbReference type="Rhea" id="RHEA:23776"/>
        <dbReference type="ChEBI" id="CHEBI:29991"/>
        <dbReference type="ChEBI" id="CHEBI:30616"/>
        <dbReference type="ChEBI" id="CHEBI:57535"/>
        <dbReference type="ChEBI" id="CHEBI:456216"/>
        <dbReference type="EC" id="2.7.2.4"/>
    </reaction>
</comment>
<gene>
    <name evidence="16" type="primary">lysC</name>
    <name evidence="16" type="ordered locus">G5S_1094</name>
</gene>
<keyword evidence="5 14" id="KW-0028">Amino-acid biosynthesis</keyword>
<evidence type="ECO:0000256" key="10">
    <source>
        <dbReference type="ARBA" id="ARBA00023154"/>
    </source>
</evidence>
<evidence type="ECO:0000256" key="2">
    <source>
        <dbReference type="ARBA" id="ARBA00004986"/>
    </source>
</evidence>
<comment type="pathway">
    <text evidence="1 14">Amino-acid biosynthesis; L-lysine biosynthesis via DAP pathway; (S)-tetrahydrodipicolinate from L-aspartate: step 1/4.</text>
</comment>
<proteinExistence type="inferred from homology"/>
<evidence type="ECO:0000256" key="3">
    <source>
        <dbReference type="ARBA" id="ARBA00005139"/>
    </source>
</evidence>
<evidence type="ECO:0000256" key="7">
    <source>
        <dbReference type="ARBA" id="ARBA00022741"/>
    </source>
</evidence>
<dbReference type="Proteomes" id="UP000008305">
    <property type="component" value="Chromosome"/>
</dbReference>
<evidence type="ECO:0000313" key="16">
    <source>
        <dbReference type="EMBL" id="AEB42007.1"/>
    </source>
</evidence>
<protein>
    <recommendedName>
        <fullName evidence="13">Aspartokinase</fullName>
        <ecNumber evidence="13">2.7.2.4</ecNumber>
    </recommendedName>
</protein>
<keyword evidence="8 13" id="KW-0418">Kinase</keyword>
<dbReference type="EC" id="2.7.2.4" evidence="13"/>
<dbReference type="PANTHER" id="PTHR21499:SF3">
    <property type="entry name" value="ASPARTOKINASE"/>
    <property type="match status" value="1"/>
</dbReference>
<feature type="binding site" evidence="12">
    <location>
        <position position="110"/>
    </location>
    <ligand>
        <name>substrate</name>
    </ligand>
</feature>
<evidence type="ECO:0000256" key="14">
    <source>
        <dbReference type="RuleBase" id="RU004249"/>
    </source>
</evidence>
<feature type="binding site" evidence="12">
    <location>
        <begin position="7"/>
        <end position="10"/>
    </location>
    <ligand>
        <name>ATP</name>
        <dbReference type="ChEBI" id="CHEBI:30616"/>
    </ligand>
</feature>
<dbReference type="Pfam" id="PF00696">
    <property type="entry name" value="AA_kinase"/>
    <property type="match status" value="1"/>
</dbReference>
<dbReference type="InterPro" id="IPR001341">
    <property type="entry name" value="Asp_kinase"/>
</dbReference>
<dbReference type="Gene3D" id="1.20.120.1320">
    <property type="entry name" value="Aspartokinase, catalytic domain"/>
    <property type="match status" value="1"/>
</dbReference>
<evidence type="ECO:0000256" key="4">
    <source>
        <dbReference type="ARBA" id="ARBA00010122"/>
    </source>
</evidence>
<name>A0AA34RE09_CHLPE</name>
<dbReference type="GO" id="GO:0005524">
    <property type="term" value="F:ATP binding"/>
    <property type="evidence" value="ECO:0007669"/>
    <property type="project" value="UniProtKB-KW"/>
</dbReference>
<dbReference type="SUPFAM" id="SSF53633">
    <property type="entry name" value="Carbamate kinase-like"/>
    <property type="match status" value="1"/>
</dbReference>
<dbReference type="InterPro" id="IPR001048">
    <property type="entry name" value="Asp/Glu/Uridylate_kinase"/>
</dbReference>
<dbReference type="RefSeq" id="WP_013713085.1">
    <property type="nucleotide sequence ID" value="NC_015408.1"/>
</dbReference>
<feature type="binding site" evidence="12">
    <location>
        <position position="216"/>
    </location>
    <ligand>
        <name>ATP</name>
        <dbReference type="ChEBI" id="CHEBI:30616"/>
    </ligand>
</feature>
<keyword evidence="17" id="KW-1185">Reference proteome</keyword>